<dbReference type="KEGG" id="pfla:Pflav_000700"/>
<evidence type="ECO:0000313" key="2">
    <source>
        <dbReference type="EMBL" id="BCB73660.1"/>
    </source>
</evidence>
<reference evidence="2 3" key="2">
    <citation type="submission" date="2020-03" db="EMBL/GenBank/DDBJ databases">
        <authorList>
            <person name="Ichikawa N."/>
            <person name="Kimura A."/>
            <person name="Kitahashi Y."/>
            <person name="Uohara A."/>
        </authorList>
    </citation>
    <scope>NUCLEOTIDE SEQUENCE [LARGE SCALE GENOMIC DNA]</scope>
    <source>
        <strain evidence="2 3">NBRC 107702</strain>
    </source>
</reference>
<dbReference type="Proteomes" id="UP000502508">
    <property type="component" value="Chromosome"/>
</dbReference>
<evidence type="ECO:0000313" key="3">
    <source>
        <dbReference type="Proteomes" id="UP000502508"/>
    </source>
</evidence>
<dbReference type="RefSeq" id="WP_173032754.1">
    <property type="nucleotide sequence ID" value="NZ_AP022870.1"/>
</dbReference>
<reference evidence="2 3" key="1">
    <citation type="submission" date="2020-03" db="EMBL/GenBank/DDBJ databases">
        <title>Whole genome shotgun sequence of Phytohabitans flavus NBRC 107702.</title>
        <authorList>
            <person name="Komaki H."/>
            <person name="Tamura T."/>
        </authorList>
    </citation>
    <scope>NUCLEOTIDE SEQUENCE [LARGE SCALE GENOMIC DNA]</scope>
    <source>
        <strain evidence="2 3">NBRC 107702</strain>
    </source>
</reference>
<dbReference type="EMBL" id="AP022870">
    <property type="protein sequence ID" value="BCB73660.1"/>
    <property type="molecule type" value="Genomic_DNA"/>
</dbReference>
<sequence>MVKSLRESLSGHGIEGMTGSDGESSQGDFRWALARWSIRSGWVTLADVEDANARRAEPTIGE</sequence>
<protein>
    <submittedName>
        <fullName evidence="2">Uncharacterized protein</fullName>
    </submittedName>
</protein>
<proteinExistence type="predicted"/>
<dbReference type="AlphaFoldDB" id="A0A6F8XIM3"/>
<accession>A0A6F8XIM3</accession>
<keyword evidence="3" id="KW-1185">Reference proteome</keyword>
<feature type="region of interest" description="Disordered" evidence="1">
    <location>
        <begin position="1"/>
        <end position="26"/>
    </location>
</feature>
<gene>
    <name evidence="2" type="ORF">Pflav_000700</name>
</gene>
<organism evidence="2 3">
    <name type="scientific">Phytohabitans flavus</name>
    <dbReference type="NCBI Taxonomy" id="1076124"/>
    <lineage>
        <taxon>Bacteria</taxon>
        <taxon>Bacillati</taxon>
        <taxon>Actinomycetota</taxon>
        <taxon>Actinomycetes</taxon>
        <taxon>Micromonosporales</taxon>
        <taxon>Micromonosporaceae</taxon>
    </lineage>
</organism>
<evidence type="ECO:0000256" key="1">
    <source>
        <dbReference type="SAM" id="MobiDB-lite"/>
    </source>
</evidence>
<name>A0A6F8XIM3_9ACTN</name>